<evidence type="ECO:0000259" key="6">
    <source>
        <dbReference type="PROSITE" id="PS51194"/>
    </source>
</evidence>
<dbReference type="InterPro" id="IPR050628">
    <property type="entry name" value="SNF2_RAD54_helicase_TF"/>
</dbReference>
<reference evidence="7" key="1">
    <citation type="journal article" date="2020" name="Nature">
        <title>Giant virus diversity and host interactions through global metagenomics.</title>
        <authorList>
            <person name="Schulz F."/>
            <person name="Roux S."/>
            <person name="Paez-Espino D."/>
            <person name="Jungbluth S."/>
            <person name="Walsh D.A."/>
            <person name="Denef V.J."/>
            <person name="McMahon K.D."/>
            <person name="Konstantinidis K.T."/>
            <person name="Eloe-Fadrosh E.A."/>
            <person name="Kyrpides N.C."/>
            <person name="Woyke T."/>
        </authorList>
    </citation>
    <scope>NUCLEOTIDE SEQUENCE</scope>
    <source>
        <strain evidence="7">GVMAG-S-ERX556101-89</strain>
    </source>
</reference>
<dbReference type="InterPro" id="IPR049730">
    <property type="entry name" value="SNF2/RAD54-like_C"/>
</dbReference>
<dbReference type="GO" id="GO:0005524">
    <property type="term" value="F:ATP binding"/>
    <property type="evidence" value="ECO:0007669"/>
    <property type="project" value="UniProtKB-KW"/>
</dbReference>
<dbReference type="GO" id="GO:0005634">
    <property type="term" value="C:nucleus"/>
    <property type="evidence" value="ECO:0007669"/>
    <property type="project" value="TreeGrafter"/>
</dbReference>
<dbReference type="Gene3D" id="3.40.50.300">
    <property type="entry name" value="P-loop containing nucleotide triphosphate hydrolases"/>
    <property type="match status" value="1"/>
</dbReference>
<accession>A0A6C0FCU5</accession>
<evidence type="ECO:0000313" key="7">
    <source>
        <dbReference type="EMBL" id="QHT38453.1"/>
    </source>
</evidence>
<dbReference type="EMBL" id="MN738830">
    <property type="protein sequence ID" value="QHT38453.1"/>
    <property type="molecule type" value="Genomic_DNA"/>
</dbReference>
<dbReference type="GO" id="GO:0016787">
    <property type="term" value="F:hydrolase activity"/>
    <property type="evidence" value="ECO:0007669"/>
    <property type="project" value="UniProtKB-KW"/>
</dbReference>
<dbReference type="GO" id="GO:0004386">
    <property type="term" value="F:helicase activity"/>
    <property type="evidence" value="ECO:0007669"/>
    <property type="project" value="UniProtKB-KW"/>
</dbReference>
<keyword evidence="1" id="KW-0547">Nucleotide-binding</keyword>
<dbReference type="SUPFAM" id="SSF52540">
    <property type="entry name" value="P-loop containing nucleoside triphosphate hydrolases"/>
    <property type="match status" value="2"/>
</dbReference>
<dbReference type="PROSITE" id="PS51194">
    <property type="entry name" value="HELICASE_CTER"/>
    <property type="match status" value="1"/>
</dbReference>
<feature type="domain" description="Helicase C-terminal" evidence="6">
    <location>
        <begin position="370"/>
        <end position="532"/>
    </location>
</feature>
<dbReference type="Pfam" id="PF00271">
    <property type="entry name" value="Helicase_C"/>
    <property type="match status" value="1"/>
</dbReference>
<name>A0A6C0FCU5_9ZZZZ</name>
<dbReference type="Gene3D" id="3.40.50.10810">
    <property type="entry name" value="Tandem AAA-ATPase domain"/>
    <property type="match status" value="1"/>
</dbReference>
<feature type="domain" description="Helicase ATP-binding" evidence="5">
    <location>
        <begin position="26"/>
        <end position="230"/>
    </location>
</feature>
<dbReference type="InterPro" id="IPR038718">
    <property type="entry name" value="SNF2-like_sf"/>
</dbReference>
<dbReference type="InterPro" id="IPR000330">
    <property type="entry name" value="SNF2_N"/>
</dbReference>
<evidence type="ECO:0000256" key="3">
    <source>
        <dbReference type="ARBA" id="ARBA00022806"/>
    </source>
</evidence>
<protein>
    <recommendedName>
        <fullName evidence="8">Helicase</fullName>
    </recommendedName>
</protein>
<evidence type="ECO:0000256" key="1">
    <source>
        <dbReference type="ARBA" id="ARBA00022741"/>
    </source>
</evidence>
<dbReference type="CDD" id="cd18793">
    <property type="entry name" value="SF2_C_SNF"/>
    <property type="match status" value="1"/>
</dbReference>
<dbReference type="AlphaFoldDB" id="A0A6C0FCU5"/>
<dbReference type="GO" id="GO:0006281">
    <property type="term" value="P:DNA repair"/>
    <property type="evidence" value="ECO:0007669"/>
    <property type="project" value="TreeGrafter"/>
</dbReference>
<dbReference type="PANTHER" id="PTHR45626:SF17">
    <property type="entry name" value="HELICASE-LIKE TRANSCRIPTION FACTOR"/>
    <property type="match status" value="1"/>
</dbReference>
<dbReference type="InterPro" id="IPR001650">
    <property type="entry name" value="Helicase_C-like"/>
</dbReference>
<evidence type="ECO:0000259" key="5">
    <source>
        <dbReference type="PROSITE" id="PS51192"/>
    </source>
</evidence>
<dbReference type="GO" id="GO:0008094">
    <property type="term" value="F:ATP-dependent activity, acting on DNA"/>
    <property type="evidence" value="ECO:0007669"/>
    <property type="project" value="TreeGrafter"/>
</dbReference>
<dbReference type="PROSITE" id="PS51192">
    <property type="entry name" value="HELICASE_ATP_BIND_1"/>
    <property type="match status" value="1"/>
</dbReference>
<dbReference type="InterPro" id="IPR027417">
    <property type="entry name" value="P-loop_NTPase"/>
</dbReference>
<organism evidence="7">
    <name type="scientific">viral metagenome</name>
    <dbReference type="NCBI Taxonomy" id="1070528"/>
    <lineage>
        <taxon>unclassified sequences</taxon>
        <taxon>metagenomes</taxon>
        <taxon>organismal metagenomes</taxon>
    </lineage>
</organism>
<dbReference type="SMART" id="SM00487">
    <property type="entry name" value="DEXDc"/>
    <property type="match status" value="1"/>
</dbReference>
<sequence>MNKYHPISKLKLSLYQHQKESRNFLTQKLLSDNWAGLIHDAGLGKTTTIISTWAKLRKKNTNLKLIVSCPACTLNDVWNEHVNMWLDPSKISILTIDKASKLDNPKNDPANYDITIITRNLITVLYKKYWVWVDKSEEYQTANGQTRYRGAFQCNPGKNKICSLFKVKKHDTLFVIDESHYLRNYGAKKVCLQAHHQIAMHCKYSIINTATPVCNKPEDVAGQLYAIGVDYKGVTEEIQEIADPKNWKIGKYVINSKAVELFKANCHRKTDKILSLPTITHHRKEFAIDLPDKYKEAYNNLLLEAREIRVLMQQNAKGEVGIDTLRKMLSNLNRMSQMVIHTKLFKHGAKNLTENHLQQILQKPSPMLVKLSKLTKKLAKTNKKIIVFGLHSNSTMAIAKMRLEKDCPGTYHMYCGKLSQNQRSTMIKNFLAPSEHLNVLFVQMVAGGVGLNLVPGPTAAIFIQQSWNPMDHLQAAKRIHRIGQKQPVHIYNLVCKGTPDDAILTIHEDKMRAAEAVTSEESELLTELEGQSWRTKGRAVDLCELLE</sequence>
<evidence type="ECO:0008006" key="8">
    <source>
        <dbReference type="Google" id="ProtNLM"/>
    </source>
</evidence>
<dbReference type="InterPro" id="IPR014001">
    <property type="entry name" value="Helicase_ATP-bd"/>
</dbReference>
<keyword evidence="4" id="KW-0067">ATP-binding</keyword>
<dbReference type="PANTHER" id="PTHR45626">
    <property type="entry name" value="TRANSCRIPTION TERMINATION FACTOR 2-RELATED"/>
    <property type="match status" value="1"/>
</dbReference>
<evidence type="ECO:0000256" key="2">
    <source>
        <dbReference type="ARBA" id="ARBA00022801"/>
    </source>
</evidence>
<proteinExistence type="predicted"/>
<dbReference type="Pfam" id="PF00176">
    <property type="entry name" value="SNF2-rel_dom"/>
    <property type="match status" value="1"/>
</dbReference>
<evidence type="ECO:0000256" key="4">
    <source>
        <dbReference type="ARBA" id="ARBA00022840"/>
    </source>
</evidence>
<keyword evidence="3" id="KW-0347">Helicase</keyword>
<keyword evidence="2" id="KW-0378">Hydrolase</keyword>